<evidence type="ECO:0008006" key="3">
    <source>
        <dbReference type="Google" id="ProtNLM"/>
    </source>
</evidence>
<dbReference type="InterPro" id="IPR010862">
    <property type="entry name" value="DUF1493"/>
</dbReference>
<proteinExistence type="predicted"/>
<reference evidence="1 2" key="1">
    <citation type="submission" date="2016-11" db="EMBL/GenBank/DDBJ databases">
        <authorList>
            <person name="Jaros S."/>
            <person name="Januszkiewicz K."/>
            <person name="Wedrychowicz H."/>
        </authorList>
    </citation>
    <scope>NUCLEOTIDE SEQUENCE [LARGE SCALE GENOMIC DNA]</scope>
    <source>
        <strain evidence="1 2">DSM 24574</strain>
    </source>
</reference>
<dbReference type="Proteomes" id="UP000184212">
    <property type="component" value="Unassembled WGS sequence"/>
</dbReference>
<dbReference type="RefSeq" id="WP_073140732.1">
    <property type="nucleotide sequence ID" value="NZ_FQWQ01000004.1"/>
</dbReference>
<dbReference type="OrthoDB" id="983046at2"/>
<organism evidence="1 2">
    <name type="scientific">Chryseolinea serpens</name>
    <dbReference type="NCBI Taxonomy" id="947013"/>
    <lineage>
        <taxon>Bacteria</taxon>
        <taxon>Pseudomonadati</taxon>
        <taxon>Bacteroidota</taxon>
        <taxon>Cytophagia</taxon>
        <taxon>Cytophagales</taxon>
        <taxon>Fulvivirgaceae</taxon>
        <taxon>Chryseolinea</taxon>
    </lineage>
</organism>
<keyword evidence="2" id="KW-1185">Reference proteome</keyword>
<dbReference type="AlphaFoldDB" id="A0A1M5VRI2"/>
<protein>
    <recommendedName>
        <fullName evidence="3">Acyl carrier protein</fullName>
    </recommendedName>
</protein>
<accession>A0A1M5VRI2</accession>
<gene>
    <name evidence="1" type="ORF">SAMN04488109_5342</name>
</gene>
<evidence type="ECO:0000313" key="1">
    <source>
        <dbReference type="EMBL" id="SHH77876.1"/>
    </source>
</evidence>
<dbReference type="Pfam" id="PF07377">
    <property type="entry name" value="DUF1493"/>
    <property type="match status" value="1"/>
</dbReference>
<name>A0A1M5VRI2_9BACT</name>
<evidence type="ECO:0000313" key="2">
    <source>
        <dbReference type="Proteomes" id="UP000184212"/>
    </source>
</evidence>
<dbReference type="EMBL" id="FQWQ01000004">
    <property type="protein sequence ID" value="SHH77876.1"/>
    <property type="molecule type" value="Genomic_DNA"/>
</dbReference>
<sequence length="111" mass="13218">MTKPADEVWQKLVDFVESTTSVEVNEDSIVFDDLSINGLDTYSFMEQFAEEFKVDLSDLDLSKNVLSEYELGNIFLTFYRALFRRKALKRRSFKVLHLYHVIEKRHWFDPD</sequence>